<dbReference type="InterPro" id="IPR044751">
    <property type="entry name" value="Ion_transp-like_CBS"/>
</dbReference>
<dbReference type="PANTHER" id="PTHR22777:SF27">
    <property type="entry name" value="MAGNESIUM AND COBALT EFFLUX PROTEIN CORC"/>
    <property type="match status" value="1"/>
</dbReference>
<dbReference type="SUPFAM" id="SSF56176">
    <property type="entry name" value="FAD-binding/transporter-associated domain-like"/>
    <property type="match status" value="1"/>
</dbReference>
<dbReference type="Proteomes" id="UP000249590">
    <property type="component" value="Unassembled WGS sequence"/>
</dbReference>
<name>A0A8B2NGX7_9HYPH</name>
<dbReference type="EMBL" id="QHHQ01000010">
    <property type="protein sequence ID" value="RAH97075.1"/>
    <property type="molecule type" value="Genomic_DNA"/>
</dbReference>
<comment type="similarity">
    <text evidence="1">Belongs to the UPF0053 family. Hemolysin C subfamily.</text>
</comment>
<evidence type="ECO:0000256" key="1">
    <source>
        <dbReference type="ARBA" id="ARBA00006446"/>
    </source>
</evidence>
<proteinExistence type="inferred from homology"/>
<dbReference type="GO" id="GO:0005886">
    <property type="term" value="C:plasma membrane"/>
    <property type="evidence" value="ECO:0007669"/>
    <property type="project" value="TreeGrafter"/>
</dbReference>
<feature type="domain" description="CBS" evidence="5">
    <location>
        <begin position="165"/>
        <end position="222"/>
    </location>
</feature>
<sequence>MADADSPRAAGPNGLVAANHHRESEERWFDRILTAFGLRGNEGLRENLAQALNDEGGGEDAMFNAEERRLLLNILSLRDVRILDVMIPRADIDSVPETITLGDLMKTFREAGHSRLPVYRETLDDPVGFVHAKDVMIRVAQEAMDEDAIRLGSVDLSRPLSKMNIIRPILFVPPSMPAMDLMVRMQANRTQLALVVDEYGGTDGLVSLEDLIETVVGDIEDEYDWPDEPTLTRTDDGAWIADARVDIDDFQQEAGVTFPENDMFEDVDTLGGVVFALLGRVPVRGEIVTSDDLPGVEFEVLEADLRRIVRVKVTIHQEALEERSHDAA</sequence>
<evidence type="ECO:0000256" key="2">
    <source>
        <dbReference type="ARBA" id="ARBA00022737"/>
    </source>
</evidence>
<accession>A0A8B2NGX7</accession>
<comment type="caution">
    <text evidence="6">The sequence shown here is derived from an EMBL/GenBank/DDBJ whole genome shotgun (WGS) entry which is preliminary data.</text>
</comment>
<dbReference type="FunFam" id="3.10.580.10:FF:000002">
    <property type="entry name" value="Magnesium/cobalt efflux protein CorC"/>
    <property type="match status" value="1"/>
</dbReference>
<dbReference type="OrthoDB" id="9797674at2"/>
<evidence type="ECO:0000313" key="6">
    <source>
        <dbReference type="EMBL" id="RAH97075.1"/>
    </source>
</evidence>
<evidence type="ECO:0000259" key="5">
    <source>
        <dbReference type="PROSITE" id="PS51371"/>
    </source>
</evidence>
<dbReference type="Pfam" id="PF00571">
    <property type="entry name" value="CBS"/>
    <property type="match status" value="2"/>
</dbReference>
<reference evidence="6 7" key="1">
    <citation type="submission" date="2018-05" db="EMBL/GenBank/DDBJ databases">
        <title>Acuticoccus sediminis sp. nov., isolated from deep-sea sediment of Indian Ocean.</title>
        <authorList>
            <person name="Liu X."/>
            <person name="Lai Q."/>
            <person name="Du Y."/>
            <person name="Sun F."/>
            <person name="Zhang X."/>
            <person name="Wang S."/>
            <person name="Shao Z."/>
        </authorList>
    </citation>
    <scope>NUCLEOTIDE SEQUENCE [LARGE SCALE GENOMIC DNA]</scope>
    <source>
        <strain evidence="6 7">PTG4-2</strain>
    </source>
</reference>
<dbReference type="InterPro" id="IPR000644">
    <property type="entry name" value="CBS_dom"/>
</dbReference>
<dbReference type="InterPro" id="IPR036318">
    <property type="entry name" value="FAD-bd_PCMH-like_sf"/>
</dbReference>
<dbReference type="Gene3D" id="3.30.465.10">
    <property type="match status" value="1"/>
</dbReference>
<dbReference type="GO" id="GO:0050660">
    <property type="term" value="F:flavin adenine dinucleotide binding"/>
    <property type="evidence" value="ECO:0007669"/>
    <property type="project" value="InterPro"/>
</dbReference>
<evidence type="ECO:0000313" key="7">
    <source>
        <dbReference type="Proteomes" id="UP000249590"/>
    </source>
</evidence>
<dbReference type="Pfam" id="PF03471">
    <property type="entry name" value="CorC_HlyC"/>
    <property type="match status" value="1"/>
</dbReference>
<dbReference type="PROSITE" id="PS51371">
    <property type="entry name" value="CBS"/>
    <property type="match status" value="2"/>
</dbReference>
<dbReference type="InterPro" id="IPR005170">
    <property type="entry name" value="Transptr-assoc_dom"/>
</dbReference>
<dbReference type="CDD" id="cd04590">
    <property type="entry name" value="CBS_pair_CorC_HlyC_assoc"/>
    <property type="match status" value="1"/>
</dbReference>
<dbReference type="SMART" id="SM01091">
    <property type="entry name" value="CorC_HlyC"/>
    <property type="match status" value="1"/>
</dbReference>
<organism evidence="6 7">
    <name type="scientific">Acuticoccus sediminis</name>
    <dbReference type="NCBI Taxonomy" id="2184697"/>
    <lineage>
        <taxon>Bacteria</taxon>
        <taxon>Pseudomonadati</taxon>
        <taxon>Pseudomonadota</taxon>
        <taxon>Alphaproteobacteria</taxon>
        <taxon>Hyphomicrobiales</taxon>
        <taxon>Amorphaceae</taxon>
        <taxon>Acuticoccus</taxon>
    </lineage>
</organism>
<keyword evidence="3 4" id="KW-0129">CBS domain</keyword>
<evidence type="ECO:0000256" key="4">
    <source>
        <dbReference type="PROSITE-ProRule" id="PRU00703"/>
    </source>
</evidence>
<keyword evidence="7" id="KW-1185">Reference proteome</keyword>
<feature type="domain" description="CBS" evidence="5">
    <location>
        <begin position="86"/>
        <end position="146"/>
    </location>
</feature>
<keyword evidence="2" id="KW-0677">Repeat</keyword>
<dbReference type="PANTHER" id="PTHR22777">
    <property type="entry name" value="HEMOLYSIN-RELATED"/>
    <property type="match status" value="1"/>
</dbReference>
<dbReference type="SUPFAM" id="SSF54631">
    <property type="entry name" value="CBS-domain pair"/>
    <property type="match status" value="1"/>
</dbReference>
<dbReference type="InterPro" id="IPR046342">
    <property type="entry name" value="CBS_dom_sf"/>
</dbReference>
<dbReference type="Gene3D" id="3.10.580.10">
    <property type="entry name" value="CBS-domain"/>
    <property type="match status" value="1"/>
</dbReference>
<evidence type="ECO:0000256" key="3">
    <source>
        <dbReference type="ARBA" id="ARBA00023122"/>
    </source>
</evidence>
<gene>
    <name evidence="6" type="ORF">DLJ53_30885</name>
</gene>
<dbReference type="AlphaFoldDB" id="A0A8B2NGX7"/>
<dbReference type="InterPro" id="IPR016169">
    <property type="entry name" value="FAD-bd_PCMH_sub2"/>
</dbReference>
<protein>
    <recommendedName>
        <fullName evidence="5">CBS domain-containing protein</fullName>
    </recommendedName>
</protein>